<dbReference type="AlphaFoldDB" id="A0A0A9CLI6"/>
<reference evidence="1" key="1">
    <citation type="submission" date="2014-09" db="EMBL/GenBank/DDBJ databases">
        <authorList>
            <person name="Magalhaes I.L.F."/>
            <person name="Oliveira U."/>
            <person name="Santos F.R."/>
            <person name="Vidigal T.H.D.A."/>
            <person name="Brescovit A.D."/>
            <person name="Santos A.J."/>
        </authorList>
    </citation>
    <scope>NUCLEOTIDE SEQUENCE</scope>
    <source>
        <tissue evidence="1">Shoot tissue taken approximately 20 cm above the soil surface</tissue>
    </source>
</reference>
<accession>A0A0A9CLI6</accession>
<evidence type="ECO:0000313" key="1">
    <source>
        <dbReference type="EMBL" id="JAD74245.1"/>
    </source>
</evidence>
<sequence length="49" mass="5242">MGHGRILIVDFGLFSTPELSSKPSGSRWPTPLCLPRSTEGTAIMILSLA</sequence>
<reference evidence="1" key="2">
    <citation type="journal article" date="2015" name="Data Brief">
        <title>Shoot transcriptome of the giant reed, Arundo donax.</title>
        <authorList>
            <person name="Barrero R.A."/>
            <person name="Guerrero F.D."/>
            <person name="Moolhuijzen P."/>
            <person name="Goolsby J.A."/>
            <person name="Tidwell J."/>
            <person name="Bellgard S.E."/>
            <person name="Bellgard M.I."/>
        </authorList>
    </citation>
    <scope>NUCLEOTIDE SEQUENCE</scope>
    <source>
        <tissue evidence="1">Shoot tissue taken approximately 20 cm above the soil surface</tissue>
    </source>
</reference>
<name>A0A0A9CLI6_ARUDO</name>
<proteinExistence type="predicted"/>
<organism evidence="1">
    <name type="scientific">Arundo donax</name>
    <name type="common">Giant reed</name>
    <name type="synonym">Donax arundinaceus</name>
    <dbReference type="NCBI Taxonomy" id="35708"/>
    <lineage>
        <taxon>Eukaryota</taxon>
        <taxon>Viridiplantae</taxon>
        <taxon>Streptophyta</taxon>
        <taxon>Embryophyta</taxon>
        <taxon>Tracheophyta</taxon>
        <taxon>Spermatophyta</taxon>
        <taxon>Magnoliopsida</taxon>
        <taxon>Liliopsida</taxon>
        <taxon>Poales</taxon>
        <taxon>Poaceae</taxon>
        <taxon>PACMAD clade</taxon>
        <taxon>Arundinoideae</taxon>
        <taxon>Arundineae</taxon>
        <taxon>Arundo</taxon>
    </lineage>
</organism>
<dbReference type="EMBL" id="GBRH01223650">
    <property type="protein sequence ID" value="JAD74245.1"/>
    <property type="molecule type" value="Transcribed_RNA"/>
</dbReference>
<protein>
    <submittedName>
        <fullName evidence="1">Uncharacterized protein</fullName>
    </submittedName>
</protein>